<dbReference type="EMBL" id="WDFR01000003">
    <property type="protein sequence ID" value="KAB6029497.1"/>
    <property type="molecule type" value="Genomic_DNA"/>
</dbReference>
<reference evidence="2 17" key="1">
    <citation type="submission" date="2015-09" db="EMBL/GenBank/DDBJ databases">
        <authorList>
            <consortium name="Pathogen Informatics"/>
        </authorList>
    </citation>
    <scope>NUCLEOTIDE SEQUENCE [LARGE SCALE GENOMIC DNA]</scope>
    <source>
        <strain evidence="2 17">2789STDY5608824</strain>
    </source>
</reference>
<dbReference type="EMBL" id="LNKI01000002">
    <property type="protein sequence ID" value="OSH00431.1"/>
    <property type="molecule type" value="Genomic_DNA"/>
</dbReference>
<evidence type="ECO:0000313" key="24">
    <source>
        <dbReference type="Proteomes" id="UP000285262"/>
    </source>
</evidence>
<dbReference type="EMBL" id="AP028457">
    <property type="protein sequence ID" value="BEK82876.1"/>
    <property type="molecule type" value="Genomic_DNA"/>
</dbReference>
<dbReference type="EMBL" id="QRLP01000002">
    <property type="protein sequence ID" value="RHJ18706.1"/>
    <property type="molecule type" value="Genomic_DNA"/>
</dbReference>
<evidence type="ECO:0000313" key="23">
    <source>
        <dbReference type="Proteomes" id="UP000284589"/>
    </source>
</evidence>
<reference evidence="19 20" key="2">
    <citation type="journal article" date="2016" name="Sci. Rep.">
        <title>Evaluation of genetic diversity among strains of the human gut commensal Bifidobacterium adolescentis.</title>
        <authorList>
            <person name="Duranti S."/>
            <person name="Milani C."/>
            <person name="Lugli G.A."/>
            <person name="Mancabelli L."/>
            <person name="Turroni F."/>
            <person name="Ferrario C."/>
            <person name="Mangifesta M."/>
            <person name="Viappiani A."/>
            <person name="Sanchez B."/>
            <person name="Margolles A."/>
            <person name="van Sinderen D."/>
            <person name="Ventura M."/>
        </authorList>
    </citation>
    <scope>NUCLEOTIDE SEQUENCE [LARGE SCALE GENOMIC DNA]</scope>
    <source>
        <strain evidence="9 20">487B</strain>
        <strain evidence="10 21">AD2-8</strain>
        <strain evidence="11 22">AL46-2</strain>
        <strain evidence="12 19">AL46-7</strain>
    </source>
</reference>
<evidence type="ECO:0000313" key="25">
    <source>
        <dbReference type="Proteomes" id="UP000285462"/>
    </source>
</evidence>
<dbReference type="RefSeq" id="WP_003809407.1">
    <property type="nucleotide sequence ID" value="NZ_AP028457.1"/>
</dbReference>
<dbReference type="EMBL" id="LNKD01000001">
    <property type="protein sequence ID" value="OSG87951.1"/>
    <property type="molecule type" value="Genomic_DNA"/>
</dbReference>
<evidence type="ECO:0000313" key="17">
    <source>
        <dbReference type="Proteomes" id="UP000095647"/>
    </source>
</evidence>
<dbReference type="Proteomes" id="UP000193208">
    <property type="component" value="Unassembled WGS sequence"/>
</dbReference>
<dbReference type="Proteomes" id="UP000470200">
    <property type="component" value="Unassembled WGS sequence"/>
</dbReference>
<dbReference type="AlphaFoldDB" id="A0A076JHW6"/>
<evidence type="ECO:0000313" key="13">
    <source>
        <dbReference type="EMBL" id="QHB62526.1"/>
    </source>
</evidence>
<gene>
    <name evidence="10" type="ORF">AD0028_0856</name>
    <name evidence="11" type="ORF">AL0462_0767</name>
    <name evidence="12" type="ORF">AL0467_0830</name>
    <name evidence="9" type="ORF">B0487_0872</name>
    <name evidence="1" type="ORF">B19861_08180</name>
    <name evidence="8" type="ORF">B5789_0611</name>
    <name evidence="3" type="ORF">BIFAD42_09730</name>
    <name evidence="16" type="ORF">DW072_04445</name>
    <name evidence="15" type="ORF">DW139_03780</name>
    <name evidence="14" type="ORF">DWX79_03750</name>
    <name evidence="2" type="ORF">ERS852382_01621</name>
    <name evidence="13" type="ORF">F3K97_04135</name>
    <name evidence="6" type="ORF">GA542_07340</name>
    <name evidence="5" type="ORF">GA629_00455</name>
    <name evidence="4" type="ORF">GA752_02805</name>
    <name evidence="7" type="ORF">NE692_02775</name>
</gene>
<dbReference type="EMBL" id="BPPZ01000004">
    <property type="protein sequence ID" value="GJD13989.1"/>
    <property type="molecule type" value="Genomic_DNA"/>
</dbReference>
<dbReference type="EMBL" id="JANFYM010000002">
    <property type="protein sequence ID" value="MCQ4792388.1"/>
    <property type="molecule type" value="Genomic_DNA"/>
</dbReference>
<dbReference type="Proteomes" id="UP001357973">
    <property type="component" value="Chromosome"/>
</dbReference>
<evidence type="ECO:0000313" key="10">
    <source>
        <dbReference type="EMBL" id="OSG95616.1"/>
    </source>
</evidence>
<dbReference type="Proteomes" id="UP000192714">
    <property type="component" value="Unassembled WGS sequence"/>
</dbReference>
<reference evidence="3" key="7">
    <citation type="submission" date="2021-08" db="EMBL/GenBank/DDBJ databases">
        <title>Draft genome sequence of the GABA producer Bifidobacterium adolescentis 4-2, isolated from healthy human feces.</title>
        <authorList>
            <person name="Altaib H."/>
            <person name="Niwa R."/>
            <person name="Abe M."/>
            <person name="Suzuki T."/>
        </authorList>
    </citation>
    <scope>NUCLEOTIDE SEQUENCE</scope>
    <source>
        <strain evidence="3">4-2</strain>
    </source>
</reference>
<dbReference type="EMBL" id="CYYI01000006">
    <property type="protein sequence ID" value="CUN90166.1"/>
    <property type="molecule type" value="Genomic_DNA"/>
</dbReference>
<reference evidence="7" key="8">
    <citation type="submission" date="2022-06" db="EMBL/GenBank/DDBJ databases">
        <title>Isolation of gut microbiota from human fecal samples.</title>
        <authorList>
            <person name="Pamer E.G."/>
            <person name="Barat B."/>
            <person name="Waligurski E."/>
            <person name="Medina S."/>
            <person name="Paddock L."/>
            <person name="Mostad J."/>
        </authorList>
    </citation>
    <scope>NUCLEOTIDE SEQUENCE</scope>
    <source>
        <strain evidence="7">SL.1.01</strain>
    </source>
</reference>
<keyword evidence="30" id="KW-1185">Reference proteome</keyword>
<dbReference type="Proteomes" id="UP000437631">
    <property type="component" value="Unassembled WGS sequence"/>
</dbReference>
<evidence type="ECO:0000313" key="8">
    <source>
        <dbReference type="EMBL" id="OQM58532.1"/>
    </source>
</evidence>
<dbReference type="Proteomes" id="UP000464884">
    <property type="component" value="Chromosome"/>
</dbReference>
<evidence type="ECO:0000313" key="27">
    <source>
        <dbReference type="Proteomes" id="UP000464884"/>
    </source>
</evidence>
<dbReference type="Proteomes" id="UP000193664">
    <property type="component" value="Unassembled WGS sequence"/>
</dbReference>
<reference evidence="23 24" key="4">
    <citation type="submission" date="2018-08" db="EMBL/GenBank/DDBJ databases">
        <title>A genome reference for cultivated species of the human gut microbiota.</title>
        <authorList>
            <person name="Zou Y."/>
            <person name="Xue W."/>
            <person name="Luo G."/>
        </authorList>
    </citation>
    <scope>NUCLEOTIDE SEQUENCE [LARGE SCALE GENOMIC DNA]</scope>
    <source>
        <strain evidence="14 25">AF21-27</strain>
        <strain evidence="16 24">AF45-19</strain>
        <strain evidence="15 23">AM12-20</strain>
    </source>
</reference>
<protein>
    <submittedName>
        <fullName evidence="2 10">Protein</fullName>
    </submittedName>
</protein>
<dbReference type="Proteomes" id="UP001206013">
    <property type="component" value="Unassembled WGS sequence"/>
</dbReference>
<dbReference type="Proteomes" id="UP000095647">
    <property type="component" value="Unassembled WGS sequence"/>
</dbReference>
<evidence type="ECO:0000313" key="28">
    <source>
        <dbReference type="Proteomes" id="UP000470200"/>
    </source>
</evidence>
<organism evidence="10 21">
    <name type="scientific">Bifidobacterium adolescentis</name>
    <dbReference type="NCBI Taxonomy" id="1680"/>
    <lineage>
        <taxon>Bacteria</taxon>
        <taxon>Bacillati</taxon>
        <taxon>Actinomycetota</taxon>
        <taxon>Actinomycetes</taxon>
        <taxon>Bifidobacteriales</taxon>
        <taxon>Bifidobacteriaceae</taxon>
        <taxon>Bifidobacterium</taxon>
    </lineage>
</organism>
<evidence type="ECO:0000313" key="19">
    <source>
        <dbReference type="Proteomes" id="UP000193208"/>
    </source>
</evidence>
<evidence type="ECO:0000313" key="14">
    <source>
        <dbReference type="EMBL" id="RGS66186.1"/>
    </source>
</evidence>
<dbReference type="EMBL" id="WDLT01000002">
    <property type="protein sequence ID" value="KAB5747528.1"/>
    <property type="molecule type" value="Genomic_DNA"/>
</dbReference>
<evidence type="ECO:0000313" key="16">
    <source>
        <dbReference type="EMBL" id="RHK26477.1"/>
    </source>
</evidence>
<dbReference type="KEGG" id="badl:BADO_0786"/>
<dbReference type="EMBL" id="WDIP01000001">
    <property type="protein sequence ID" value="KAB5887093.1"/>
    <property type="molecule type" value="Genomic_DNA"/>
</dbReference>
<evidence type="ECO:0000313" key="30">
    <source>
        <dbReference type="Proteomes" id="UP001357973"/>
    </source>
</evidence>
<evidence type="ECO:0000313" key="9">
    <source>
        <dbReference type="EMBL" id="OSG87951.1"/>
    </source>
</evidence>
<dbReference type="EMBL" id="NAQF01000002">
    <property type="protein sequence ID" value="OQM58532.1"/>
    <property type="molecule type" value="Genomic_DNA"/>
</dbReference>
<dbReference type="Proteomes" id="UP000470926">
    <property type="component" value="Unassembled WGS sequence"/>
</dbReference>
<dbReference type="Proteomes" id="UP000886943">
    <property type="component" value="Unassembled WGS sequence"/>
</dbReference>
<evidence type="ECO:0000313" key="26">
    <source>
        <dbReference type="Proteomes" id="UP000437631"/>
    </source>
</evidence>
<reference evidence="26 28" key="5">
    <citation type="journal article" date="2019" name="Nat. Med.">
        <title>A library of human gut bacterial isolates paired with longitudinal multiomics data enables mechanistic microbiome research.</title>
        <authorList>
            <person name="Poyet M."/>
            <person name="Groussin M."/>
            <person name="Gibbons S.M."/>
            <person name="Avila-Pacheco J."/>
            <person name="Jiang X."/>
            <person name="Kearney S.M."/>
            <person name="Perrotta A.R."/>
            <person name="Berdy B."/>
            <person name="Zhao S."/>
            <person name="Lieberman T.D."/>
            <person name="Swanson P.K."/>
            <person name="Smith M."/>
            <person name="Roesemann S."/>
            <person name="Alexander J.E."/>
            <person name="Rich S.A."/>
            <person name="Livny J."/>
            <person name="Vlamakis H."/>
            <person name="Clish C."/>
            <person name="Bullock K."/>
            <person name="Deik A."/>
            <person name="Scott J."/>
            <person name="Pierce K.A."/>
            <person name="Xavier R.J."/>
            <person name="Alm E.J."/>
        </authorList>
    </citation>
    <scope>NUCLEOTIDE SEQUENCE [LARGE SCALE GENOMIC DNA]</scope>
    <source>
        <strain evidence="5 28">BIOML-A105</strain>
        <strain evidence="4 26">BIOML-A190</strain>
        <strain evidence="6 29">BIOML-A26</strain>
    </source>
</reference>
<evidence type="ECO:0000313" key="29">
    <source>
        <dbReference type="Proteomes" id="UP000470926"/>
    </source>
</evidence>
<dbReference type="EMBL" id="LNKF01000002">
    <property type="protein sequence ID" value="OSG95616.1"/>
    <property type="molecule type" value="Genomic_DNA"/>
</dbReference>
<evidence type="ECO:0000313" key="11">
    <source>
        <dbReference type="EMBL" id="OSG98216.1"/>
    </source>
</evidence>
<keyword evidence="10" id="KW-0547">Nucleotide-binding</keyword>
<name>A0A076JHW6_BIFAD</name>
<evidence type="ECO:0000313" key="3">
    <source>
        <dbReference type="EMBL" id="GJD13989.1"/>
    </source>
</evidence>
<evidence type="ECO:0000313" key="1">
    <source>
        <dbReference type="EMBL" id="BEK82876.1"/>
    </source>
</evidence>
<dbReference type="GO" id="GO:0005524">
    <property type="term" value="F:ATP binding"/>
    <property type="evidence" value="ECO:0007669"/>
    <property type="project" value="UniProtKB-KW"/>
</dbReference>
<dbReference type="EMBL" id="QRVT01000001">
    <property type="protein sequence ID" value="RGS66186.1"/>
    <property type="molecule type" value="Genomic_DNA"/>
</dbReference>
<dbReference type="PATRIC" id="fig|1680.5.peg.866"/>
<evidence type="ECO:0000313" key="21">
    <source>
        <dbReference type="Proteomes" id="UP000193664"/>
    </source>
</evidence>
<dbReference type="EMBL" id="LNKH01000003">
    <property type="protein sequence ID" value="OSG98216.1"/>
    <property type="molecule type" value="Genomic_DNA"/>
</dbReference>
<dbReference type="Proteomes" id="UP000193905">
    <property type="component" value="Unassembled WGS sequence"/>
</dbReference>
<dbReference type="KEGG" id="bado:BBMN23_0863"/>
<evidence type="ECO:0000313" key="6">
    <source>
        <dbReference type="EMBL" id="KAB6029497.1"/>
    </source>
</evidence>
<evidence type="ECO:0000313" key="2">
    <source>
        <dbReference type="EMBL" id="CUN90166.1"/>
    </source>
</evidence>
<dbReference type="Proteomes" id="UP000284589">
    <property type="component" value="Unassembled WGS sequence"/>
</dbReference>
<accession>A0A076JHW6</accession>
<dbReference type="Proteomes" id="UP000285262">
    <property type="component" value="Unassembled WGS sequence"/>
</dbReference>
<evidence type="ECO:0000313" key="20">
    <source>
        <dbReference type="Proteomes" id="UP000193377"/>
    </source>
</evidence>
<evidence type="ECO:0000313" key="18">
    <source>
        <dbReference type="Proteomes" id="UP000192714"/>
    </source>
</evidence>
<dbReference type="EMBL" id="CP047129">
    <property type="protein sequence ID" value="QHB62526.1"/>
    <property type="molecule type" value="Genomic_DNA"/>
</dbReference>
<reference evidence="1 30" key="9">
    <citation type="submission" date="2023-06" db="EMBL/GenBank/DDBJ databases">
        <title>Complete Genome Sequences of Bifidobacterium faecale strain JCM19861T was isolated from human faeces by Jung-Hye Choi et al. (2014).</title>
        <authorList>
            <person name="Okuhama S."/>
            <person name="Takahashi H."/>
            <person name="Imaizumi K."/>
            <person name="Nakayama S."/>
            <person name="Ogata Y."/>
            <person name="Suda W."/>
        </authorList>
    </citation>
    <scope>NUCLEOTIDE SEQUENCE [LARGE SCALE GENOMIC DNA]</scope>
    <source>
        <strain evidence="1 30">JCM 19861</strain>
    </source>
</reference>
<sequence>MDFNVNDWLGDWISFEHLINNHDPNLDRAWKDSTKAMRSKPLFAIMMLGDARRFWAKACKTSGKEWRFRIGGWHIEQPSAVGDDDAVAGFNLTWLDEKRTPITTHEYRLDHVHDKGLEGKPCYVFHASDAGASDPFAVLIAMEPMPERSVLRHGGLLSHLHFQYASDEGELIKGTGKQATLRHRMWYPTMCAAEGTLLDQCNIVRALHHLQAWRELPVPSSD</sequence>
<dbReference type="EMBL" id="QRNG01000005">
    <property type="protein sequence ID" value="RHK26477.1"/>
    <property type="molecule type" value="Genomic_DNA"/>
</dbReference>
<dbReference type="Proteomes" id="UP000193377">
    <property type="component" value="Unassembled WGS sequence"/>
</dbReference>
<evidence type="ECO:0000313" key="4">
    <source>
        <dbReference type="EMBL" id="KAB5747528.1"/>
    </source>
</evidence>
<keyword evidence="10" id="KW-0067">ATP-binding</keyword>
<evidence type="ECO:0000313" key="12">
    <source>
        <dbReference type="EMBL" id="OSH00431.1"/>
    </source>
</evidence>
<evidence type="ECO:0000313" key="5">
    <source>
        <dbReference type="EMBL" id="KAB5887093.1"/>
    </source>
</evidence>
<proteinExistence type="predicted"/>
<evidence type="ECO:0000313" key="7">
    <source>
        <dbReference type="EMBL" id="MCQ4792388.1"/>
    </source>
</evidence>
<reference evidence="8 18" key="3">
    <citation type="submission" date="2017-03" db="EMBL/GenBank/DDBJ databases">
        <title>Maternal inheritance of bifidobacteria.</title>
        <authorList>
            <person name="Lugli G.A."/>
            <person name="Duranti S."/>
            <person name="Milani C."/>
            <person name="Mancabelli L."/>
        </authorList>
    </citation>
    <scope>NUCLEOTIDE SEQUENCE [LARGE SCALE GENOMIC DNA]</scope>
    <source>
        <strain evidence="8 18">1892B</strain>
    </source>
</reference>
<evidence type="ECO:0000313" key="22">
    <source>
        <dbReference type="Proteomes" id="UP000193905"/>
    </source>
</evidence>
<dbReference type="Proteomes" id="UP000285462">
    <property type="component" value="Unassembled WGS sequence"/>
</dbReference>
<dbReference type="eggNOG" id="ENOG5030NW7">
    <property type="taxonomic scope" value="Bacteria"/>
</dbReference>
<evidence type="ECO:0000313" key="15">
    <source>
        <dbReference type="EMBL" id="RHJ18706.1"/>
    </source>
</evidence>
<reference evidence="13 27" key="6">
    <citation type="submission" date="2019-12" db="EMBL/GenBank/DDBJ databases">
        <title>Draft Genome Sequence of Bifidobacterium adolescentis ZJ2.</title>
        <authorList>
            <person name="Jin Z."/>
        </authorList>
    </citation>
    <scope>NUCLEOTIDE SEQUENCE [LARGE SCALE GENOMIC DNA]</scope>
    <source>
        <strain evidence="13 27">ZJ2</strain>
    </source>
</reference>